<reference evidence="1 2" key="1">
    <citation type="submission" date="2017-03" db="EMBL/GenBank/DDBJ databases">
        <authorList>
            <person name="Afonso C.L."/>
            <person name="Miller P.J."/>
            <person name="Scott M.A."/>
            <person name="Spackman E."/>
            <person name="Goraichik I."/>
            <person name="Dimitrov K.M."/>
            <person name="Suarez D.L."/>
            <person name="Swayne D.E."/>
        </authorList>
    </citation>
    <scope>NUCLEOTIDE SEQUENCE [LARGE SCALE GENOMIC DNA]</scope>
    <source>
        <strain evidence="1 2">CECT 7023</strain>
    </source>
</reference>
<sequence>MTRDNDLSLRITQSANLSHRWRSCRVVSRQSPIIIYINGPEMIRIGDGGWIA</sequence>
<dbReference type="EMBL" id="FWFZ01000061">
    <property type="protein sequence ID" value="SLN77767.1"/>
    <property type="molecule type" value="Genomic_DNA"/>
</dbReference>
<accession>A0A1Y5U3Y6</accession>
<dbReference type="Proteomes" id="UP000193900">
    <property type="component" value="Unassembled WGS sequence"/>
</dbReference>
<evidence type="ECO:0000313" key="2">
    <source>
        <dbReference type="Proteomes" id="UP000193900"/>
    </source>
</evidence>
<organism evidence="1 2">
    <name type="scientific">Roseisalinus antarcticus</name>
    <dbReference type="NCBI Taxonomy" id="254357"/>
    <lineage>
        <taxon>Bacteria</taxon>
        <taxon>Pseudomonadati</taxon>
        <taxon>Pseudomonadota</taxon>
        <taxon>Alphaproteobacteria</taxon>
        <taxon>Rhodobacterales</taxon>
        <taxon>Roseobacteraceae</taxon>
        <taxon>Roseisalinus</taxon>
    </lineage>
</organism>
<dbReference type="RefSeq" id="WP_159458642.1">
    <property type="nucleotide sequence ID" value="NZ_FWFZ01000061.1"/>
</dbReference>
<gene>
    <name evidence="1" type="ORF">ROA7023_04506</name>
</gene>
<protein>
    <submittedName>
        <fullName evidence="1">Uncharacterized protein</fullName>
    </submittedName>
</protein>
<name>A0A1Y5U3Y6_9RHOB</name>
<proteinExistence type="predicted"/>
<dbReference type="AlphaFoldDB" id="A0A1Y5U3Y6"/>
<evidence type="ECO:0000313" key="1">
    <source>
        <dbReference type="EMBL" id="SLN77767.1"/>
    </source>
</evidence>
<keyword evidence="2" id="KW-1185">Reference proteome</keyword>